<comment type="similarity">
    <text evidence="5">Belongs to the peptidase M28 family.</text>
</comment>
<dbReference type="HOGENOM" id="CLU_314002_0_0_1"/>
<evidence type="ECO:0000313" key="9">
    <source>
        <dbReference type="EMBL" id="ESK95312.1"/>
    </source>
</evidence>
<dbReference type="GO" id="GO:0004174">
    <property type="term" value="F:electron-transferring-flavoprotein dehydrogenase activity"/>
    <property type="evidence" value="ECO:0007669"/>
    <property type="project" value="TreeGrafter"/>
</dbReference>
<gene>
    <name evidence="9" type="ORF">Moror_3939</name>
</gene>
<keyword evidence="5" id="KW-0862">Zinc</keyword>
<dbReference type="InterPro" id="IPR046450">
    <property type="entry name" value="PA_dom_sf"/>
</dbReference>
<dbReference type="Gene3D" id="3.40.630.10">
    <property type="entry name" value="Zn peptidases"/>
    <property type="match status" value="1"/>
</dbReference>
<proteinExistence type="inferred from homology"/>
<dbReference type="InterPro" id="IPR036188">
    <property type="entry name" value="FAD/NAD-bd_sf"/>
</dbReference>
<evidence type="ECO:0000313" key="10">
    <source>
        <dbReference type="Proteomes" id="UP000017559"/>
    </source>
</evidence>
<feature type="signal peptide" evidence="5">
    <location>
        <begin position="1"/>
        <end position="19"/>
    </location>
</feature>
<protein>
    <recommendedName>
        <fullName evidence="5">Peptide hydrolase</fullName>
        <ecNumber evidence="5">3.4.-.-</ecNumber>
    </recommendedName>
</protein>
<keyword evidence="2" id="KW-0285">Flavoprotein</keyword>
<dbReference type="Gene3D" id="3.50.50.100">
    <property type="match status" value="1"/>
</dbReference>
<feature type="domain" description="PA" evidence="6">
    <location>
        <begin position="140"/>
        <end position="234"/>
    </location>
</feature>
<feature type="domain" description="FAD/NAD(P)-binding" evidence="8">
    <location>
        <begin position="622"/>
        <end position="841"/>
    </location>
</feature>
<feature type="chain" id="PRO_5005148265" description="Peptide hydrolase" evidence="5">
    <location>
        <begin position="20"/>
        <end position="932"/>
    </location>
</feature>
<keyword evidence="5" id="KW-0732">Signal</keyword>
<dbReference type="PANTHER" id="PTHR43735">
    <property type="entry name" value="APOPTOSIS-INDUCING FACTOR 1"/>
    <property type="match status" value="1"/>
</dbReference>
<dbReference type="PANTHER" id="PTHR43735:SF3">
    <property type="entry name" value="FERROPTOSIS SUPPRESSOR PROTEIN 1"/>
    <property type="match status" value="1"/>
</dbReference>
<dbReference type="EC" id="3.4.-.-" evidence="5"/>
<dbReference type="KEGG" id="mrr:Moror_3939"/>
<name>V2XNI9_MONRO</name>
<dbReference type="Pfam" id="PF02225">
    <property type="entry name" value="PA"/>
    <property type="match status" value="1"/>
</dbReference>
<evidence type="ECO:0000259" key="6">
    <source>
        <dbReference type="Pfam" id="PF02225"/>
    </source>
</evidence>
<dbReference type="GO" id="GO:0050660">
    <property type="term" value="F:flavin adenine dinucleotide binding"/>
    <property type="evidence" value="ECO:0007669"/>
    <property type="project" value="TreeGrafter"/>
</dbReference>
<reference evidence="9 10" key="1">
    <citation type="journal article" date="2014" name="BMC Genomics">
        <title>Genome and secretome analysis of the hemibiotrophic fungal pathogen, Moniliophthora roreri, which causes frosty pod rot disease of cacao: mechanisms of the biotrophic and necrotrophic phases.</title>
        <authorList>
            <person name="Meinhardt L.W."/>
            <person name="Costa G.G.L."/>
            <person name="Thomazella D.P.T."/>
            <person name="Teixeira P.J.P.L."/>
            <person name="Carazzolle M.F."/>
            <person name="Schuster S.C."/>
            <person name="Carlson J.E."/>
            <person name="Guiltinan M.J."/>
            <person name="Mieczkowski P."/>
            <person name="Farmer A."/>
            <person name="Ramaraj T."/>
            <person name="Crozier J."/>
            <person name="Davis R.E."/>
            <person name="Shao J."/>
            <person name="Melnick R.L."/>
            <person name="Pereira G.A.G."/>
            <person name="Bailey B.A."/>
        </authorList>
    </citation>
    <scope>NUCLEOTIDE SEQUENCE [LARGE SCALE GENOMIC DNA]</scope>
    <source>
        <strain evidence="9 10">MCA 2997</strain>
    </source>
</reference>
<keyword evidence="5" id="KW-0645">Protease</keyword>
<keyword evidence="4" id="KW-0560">Oxidoreductase</keyword>
<feature type="domain" description="Peptidase M28" evidence="7">
    <location>
        <begin position="261"/>
        <end position="455"/>
    </location>
</feature>
<keyword evidence="5" id="KW-0378">Hydrolase</keyword>
<evidence type="ECO:0000256" key="4">
    <source>
        <dbReference type="ARBA" id="ARBA00023002"/>
    </source>
</evidence>
<dbReference type="OrthoDB" id="10013407at2759"/>
<evidence type="ECO:0000256" key="2">
    <source>
        <dbReference type="ARBA" id="ARBA00022630"/>
    </source>
</evidence>
<comment type="caution">
    <text evidence="9">The sequence shown here is derived from an EMBL/GenBank/DDBJ whole genome shotgun (WGS) entry which is preliminary data.</text>
</comment>
<evidence type="ECO:0000259" key="8">
    <source>
        <dbReference type="Pfam" id="PF07992"/>
    </source>
</evidence>
<evidence type="ECO:0000256" key="3">
    <source>
        <dbReference type="ARBA" id="ARBA00022827"/>
    </source>
</evidence>
<accession>V2XNI9</accession>
<dbReference type="SUPFAM" id="SSF52025">
    <property type="entry name" value="PA domain"/>
    <property type="match status" value="1"/>
</dbReference>
<dbReference type="InterPro" id="IPR023753">
    <property type="entry name" value="FAD/NAD-binding_dom"/>
</dbReference>
<dbReference type="CDD" id="cd04816">
    <property type="entry name" value="PA_SaNapH_like"/>
    <property type="match status" value="1"/>
</dbReference>
<evidence type="ECO:0000256" key="1">
    <source>
        <dbReference type="ARBA" id="ARBA00006442"/>
    </source>
</evidence>
<keyword evidence="3" id="KW-0274">FAD</keyword>
<comment type="similarity">
    <text evidence="1">Belongs to the FAD-dependent oxidoreductase family.</text>
</comment>
<dbReference type="Proteomes" id="UP000017559">
    <property type="component" value="Unassembled WGS sequence"/>
</dbReference>
<dbReference type="SUPFAM" id="SSF51905">
    <property type="entry name" value="FAD/NAD(P)-binding domain"/>
    <property type="match status" value="1"/>
</dbReference>
<dbReference type="SUPFAM" id="SSF53187">
    <property type="entry name" value="Zn-dependent exopeptidases"/>
    <property type="match status" value="1"/>
</dbReference>
<keyword evidence="5" id="KW-0479">Metal-binding</keyword>
<dbReference type="InterPro" id="IPR007484">
    <property type="entry name" value="Peptidase_M28"/>
</dbReference>
<dbReference type="GO" id="GO:0046872">
    <property type="term" value="F:metal ion binding"/>
    <property type="evidence" value="ECO:0007669"/>
    <property type="project" value="UniProtKB-KW"/>
</dbReference>
<evidence type="ECO:0000256" key="5">
    <source>
        <dbReference type="RuleBase" id="RU361240"/>
    </source>
</evidence>
<dbReference type="GO" id="GO:0005737">
    <property type="term" value="C:cytoplasm"/>
    <property type="evidence" value="ECO:0007669"/>
    <property type="project" value="TreeGrafter"/>
</dbReference>
<dbReference type="GO" id="GO:0006508">
    <property type="term" value="P:proteolysis"/>
    <property type="evidence" value="ECO:0007669"/>
    <property type="project" value="UniProtKB-KW"/>
</dbReference>
<keyword evidence="10" id="KW-1185">Reference proteome</keyword>
<dbReference type="Pfam" id="PF07992">
    <property type="entry name" value="Pyr_redox_2"/>
    <property type="match status" value="1"/>
</dbReference>
<keyword evidence="9" id="KW-0031">Aminopeptidase</keyword>
<dbReference type="AlphaFoldDB" id="V2XNI9"/>
<dbReference type="Pfam" id="PF04389">
    <property type="entry name" value="Peptidase_M28"/>
    <property type="match status" value="1"/>
</dbReference>
<sequence>MRLSTVFAGFAFAAVHCAALEVGLDVDAQFASGPPKPPGKSRASPVEIAQLDNTLKSLYQIAVDNGGNRAFGLPGYDRSVDFIVNSIKKFDKGNHFTVWKQPFTAQFTQVTLHRFNVSDNESYVPEPLLYSPSTPVGGITAELAVVPGDAKPCNGDELAATGADVAGKILLIERGSCPDGTTFAGKVKTAKAGGALAAIIFNNAPGVISSGTLTAPNPEYVPAGLISQEAGQALRARVLAGEKLIVEYEQNQVIENRTTVNVFAETKVGDKNNLIQLGAHLDGVQAGPGINDDGSGTTLILELLRTLDAKRVKNAVRFSWWGAEENGLLGSIFHTSNLTSSEVDNILLYLNFDMVGRGFYGTCVFDGDGSTYGRVAPPGSDVIEKLFEDFFAARGIPVQPVSLSGGSDYVPFLENLQKPVGGLFTGTGVDQDPCYHKACDTYDNVNQTQLLINTQAAQTVLLKLIDEGTTLIPKNLTTVAAPKVLVNLASDVDLEFTKQCNHEHEVYGEVTIQSTTSCLNFSSEVTGLTCPKQPSPTHSLLLNLQTDGIQESRRQNHHSHSWRRLCWCQHHQTVIEIARPGQVQRRPYILFLIPALQMIVSNQNHLEDQIMVPYDKLFHNGNGTFVQGEVTKINQKPGDTHGEVVLSNGKTLEYDILVLATGGKWDGPLAFPKEPSEVVSFICKRRKEFSKSQNILLVGGGTVGIELAGEIRDIWPGKEVTVIQRDRLLLNNTYPDKFRVAMQKQIESRGVKVIVDDSIGDVASGVSKGTLTTRKGKALQPDLVVRAWGAKADTEFIGSSLGPDTLTSRGFVKVKPTLQLPQHPNIFAAGDIIDWNEQKQAAKIKAHVSVVLKNITSYLSGKTITNKYKGSTELIIITNGKNGGLMYVDALWGLTFGPCVSSLLKAKTLMVSMLRSQLGYLRQLQVFIIHVL</sequence>
<dbReference type="Gene3D" id="3.50.30.30">
    <property type="match status" value="1"/>
</dbReference>
<organism evidence="9 10">
    <name type="scientific">Moniliophthora roreri (strain MCA 2997)</name>
    <name type="common">Cocoa frosty pod rot fungus</name>
    <name type="synonym">Crinipellis roreri</name>
    <dbReference type="NCBI Taxonomy" id="1381753"/>
    <lineage>
        <taxon>Eukaryota</taxon>
        <taxon>Fungi</taxon>
        <taxon>Dikarya</taxon>
        <taxon>Basidiomycota</taxon>
        <taxon>Agaricomycotina</taxon>
        <taxon>Agaricomycetes</taxon>
        <taxon>Agaricomycetidae</taxon>
        <taxon>Agaricales</taxon>
        <taxon>Marasmiineae</taxon>
        <taxon>Marasmiaceae</taxon>
        <taxon>Moniliophthora</taxon>
    </lineage>
</organism>
<dbReference type="InterPro" id="IPR003137">
    <property type="entry name" value="PA_domain"/>
</dbReference>
<evidence type="ECO:0000259" key="7">
    <source>
        <dbReference type="Pfam" id="PF04389"/>
    </source>
</evidence>
<dbReference type="EMBL" id="AWSO01000090">
    <property type="protein sequence ID" value="ESK95312.1"/>
    <property type="molecule type" value="Genomic_DNA"/>
</dbReference>
<dbReference type="GO" id="GO:0004177">
    <property type="term" value="F:aminopeptidase activity"/>
    <property type="evidence" value="ECO:0007669"/>
    <property type="project" value="UniProtKB-KW"/>
</dbReference>